<keyword evidence="1" id="KW-0521">NADP</keyword>
<dbReference type="AlphaFoldDB" id="A0A1R2B8W1"/>
<dbReference type="GO" id="GO:0016651">
    <property type="term" value="F:oxidoreductase activity, acting on NAD(P)H"/>
    <property type="evidence" value="ECO:0007669"/>
    <property type="project" value="TreeGrafter"/>
</dbReference>
<evidence type="ECO:0000313" key="4">
    <source>
        <dbReference type="EMBL" id="OMJ73212.1"/>
    </source>
</evidence>
<dbReference type="SUPFAM" id="SSF51735">
    <property type="entry name" value="NAD(P)-binding Rossmann-fold domains"/>
    <property type="match status" value="1"/>
</dbReference>
<evidence type="ECO:0000259" key="3">
    <source>
        <dbReference type="Pfam" id="PF08240"/>
    </source>
</evidence>
<accession>A0A1R2B8W1</accession>
<organism evidence="4 5">
    <name type="scientific">Stentor coeruleus</name>
    <dbReference type="NCBI Taxonomy" id="5963"/>
    <lineage>
        <taxon>Eukaryota</taxon>
        <taxon>Sar</taxon>
        <taxon>Alveolata</taxon>
        <taxon>Ciliophora</taxon>
        <taxon>Postciliodesmatophora</taxon>
        <taxon>Heterotrichea</taxon>
        <taxon>Heterotrichida</taxon>
        <taxon>Stentoridae</taxon>
        <taxon>Stentor</taxon>
    </lineage>
</organism>
<dbReference type="InterPro" id="IPR036291">
    <property type="entry name" value="NAD(P)-bd_dom_sf"/>
</dbReference>
<dbReference type="OrthoDB" id="7482721at2759"/>
<sequence length="306" mass="34314">MKAIQILKKKGRPIIASIPIPKRAPNEVLVQVHYTPIHPADLATTLGAYLEKPIPSIFGLEGSGIIVEAPQQDLIGKPVMFYSKTGCWSEYTIPTVYSLIPEGISLEKASLLSVNPLTALSMRRLTQGKSYIINAANSSLGLMLLRITKDQNPMCIVRSLSAKNEILKYGIFRIAEATNVEFKGFLDFEKDRNPCYVGFDFVGGQMTLELLKYIGYGGTLYIEGNMSGENINNLDSKEFIFNRKRILGFHLNTFLENAKTDYKEICEIPSQFESKIVEVFKAEDYNQAMSKYLKAMSKGKILLKFN</sequence>
<keyword evidence="2" id="KW-0560">Oxidoreductase</keyword>
<reference evidence="4 5" key="1">
    <citation type="submission" date="2016-11" db="EMBL/GenBank/DDBJ databases">
        <title>The macronuclear genome of Stentor coeruleus: a giant cell with tiny introns.</title>
        <authorList>
            <person name="Slabodnick M."/>
            <person name="Ruby J.G."/>
            <person name="Reiff S.B."/>
            <person name="Swart E.C."/>
            <person name="Gosai S."/>
            <person name="Prabakaran S."/>
            <person name="Witkowska E."/>
            <person name="Larue G.E."/>
            <person name="Fisher S."/>
            <person name="Freeman R.M."/>
            <person name="Gunawardena J."/>
            <person name="Chu W."/>
            <person name="Stover N.A."/>
            <person name="Gregory B.D."/>
            <person name="Nowacki M."/>
            <person name="Derisi J."/>
            <person name="Roy S.W."/>
            <person name="Marshall W.F."/>
            <person name="Sood P."/>
        </authorList>
    </citation>
    <scope>NUCLEOTIDE SEQUENCE [LARGE SCALE GENOMIC DNA]</scope>
    <source>
        <strain evidence="4">WM001</strain>
    </source>
</reference>
<dbReference type="PANTHER" id="PTHR48106:SF18">
    <property type="entry name" value="QUINONE OXIDOREDUCTASE PIG3"/>
    <property type="match status" value="1"/>
</dbReference>
<dbReference type="SUPFAM" id="SSF50129">
    <property type="entry name" value="GroES-like"/>
    <property type="match status" value="1"/>
</dbReference>
<dbReference type="InterPro" id="IPR013154">
    <property type="entry name" value="ADH-like_N"/>
</dbReference>
<dbReference type="PANTHER" id="PTHR48106">
    <property type="entry name" value="QUINONE OXIDOREDUCTASE PIG3-RELATED"/>
    <property type="match status" value="1"/>
</dbReference>
<name>A0A1R2B8W1_9CILI</name>
<proteinExistence type="predicted"/>
<dbReference type="InterPro" id="IPR011032">
    <property type="entry name" value="GroES-like_sf"/>
</dbReference>
<dbReference type="GO" id="GO:0070402">
    <property type="term" value="F:NADPH binding"/>
    <property type="evidence" value="ECO:0007669"/>
    <property type="project" value="TreeGrafter"/>
</dbReference>
<evidence type="ECO:0000313" key="5">
    <source>
        <dbReference type="Proteomes" id="UP000187209"/>
    </source>
</evidence>
<feature type="domain" description="Alcohol dehydrogenase-like N-terminal" evidence="3">
    <location>
        <begin position="25"/>
        <end position="82"/>
    </location>
</feature>
<evidence type="ECO:0000256" key="2">
    <source>
        <dbReference type="ARBA" id="ARBA00023002"/>
    </source>
</evidence>
<dbReference type="Gene3D" id="3.90.180.10">
    <property type="entry name" value="Medium-chain alcohol dehydrogenases, catalytic domain"/>
    <property type="match status" value="1"/>
</dbReference>
<dbReference type="Proteomes" id="UP000187209">
    <property type="component" value="Unassembled WGS sequence"/>
</dbReference>
<evidence type="ECO:0000256" key="1">
    <source>
        <dbReference type="ARBA" id="ARBA00022857"/>
    </source>
</evidence>
<comment type="caution">
    <text evidence="4">The sequence shown here is derived from an EMBL/GenBank/DDBJ whole genome shotgun (WGS) entry which is preliminary data.</text>
</comment>
<protein>
    <recommendedName>
        <fullName evidence="3">Alcohol dehydrogenase-like N-terminal domain-containing protein</fullName>
    </recommendedName>
</protein>
<dbReference type="EMBL" id="MPUH01000838">
    <property type="protein sequence ID" value="OMJ73212.1"/>
    <property type="molecule type" value="Genomic_DNA"/>
</dbReference>
<gene>
    <name evidence="4" type="ORF">SteCoe_28157</name>
</gene>
<dbReference type="Gene3D" id="3.40.50.720">
    <property type="entry name" value="NAD(P)-binding Rossmann-like Domain"/>
    <property type="match status" value="1"/>
</dbReference>
<keyword evidence="5" id="KW-1185">Reference proteome</keyword>
<dbReference type="Pfam" id="PF08240">
    <property type="entry name" value="ADH_N"/>
    <property type="match status" value="1"/>
</dbReference>